<sequence length="159" mass="19545">EYFHNFQVVNYQIPFENIMIYASPDLVAENYEDEFWIVELKTSARPETLKALDFQTISYIWAKYKWDYQLPKGVLKRIIRKPLIKQTKKETPEEFQDRLIKDYVNRPEFYFISMSTEVTKDTIKNFEKYLREICREMYSVIESKNEYKFWRPTDVSWEE</sequence>
<gene>
    <name evidence="1" type="ORF">S01H4_14996</name>
</gene>
<accession>X1A7A5</accession>
<organism evidence="1">
    <name type="scientific">marine sediment metagenome</name>
    <dbReference type="NCBI Taxonomy" id="412755"/>
    <lineage>
        <taxon>unclassified sequences</taxon>
        <taxon>metagenomes</taxon>
        <taxon>ecological metagenomes</taxon>
    </lineage>
</organism>
<reference evidence="1" key="1">
    <citation type="journal article" date="2014" name="Front. Microbiol.">
        <title>High frequency of phylogenetically diverse reductive dehalogenase-homologous genes in deep subseafloor sedimentary metagenomes.</title>
        <authorList>
            <person name="Kawai M."/>
            <person name="Futagami T."/>
            <person name="Toyoda A."/>
            <person name="Takaki Y."/>
            <person name="Nishi S."/>
            <person name="Hori S."/>
            <person name="Arai W."/>
            <person name="Tsubouchi T."/>
            <person name="Morono Y."/>
            <person name="Uchiyama I."/>
            <person name="Ito T."/>
            <person name="Fujiyama A."/>
            <person name="Inagaki F."/>
            <person name="Takami H."/>
        </authorList>
    </citation>
    <scope>NUCLEOTIDE SEQUENCE</scope>
    <source>
        <strain evidence="1">Expedition CK06-06</strain>
    </source>
</reference>
<dbReference type="InterPro" id="IPR011604">
    <property type="entry name" value="PDDEXK-like_dom_sf"/>
</dbReference>
<name>X1A7A5_9ZZZZ</name>
<evidence type="ECO:0008006" key="2">
    <source>
        <dbReference type="Google" id="ProtNLM"/>
    </source>
</evidence>
<protein>
    <recommendedName>
        <fullName evidence="2">PD-(D/E)XK endonuclease-like domain-containing protein</fullName>
    </recommendedName>
</protein>
<feature type="non-terminal residue" evidence="1">
    <location>
        <position position="1"/>
    </location>
</feature>
<proteinExistence type="predicted"/>
<dbReference type="Gene3D" id="3.90.320.10">
    <property type="match status" value="1"/>
</dbReference>
<dbReference type="AlphaFoldDB" id="X1A7A5"/>
<dbReference type="EMBL" id="BART01006573">
    <property type="protein sequence ID" value="GAG66007.1"/>
    <property type="molecule type" value="Genomic_DNA"/>
</dbReference>
<evidence type="ECO:0000313" key="1">
    <source>
        <dbReference type="EMBL" id="GAG66007.1"/>
    </source>
</evidence>
<comment type="caution">
    <text evidence="1">The sequence shown here is derived from an EMBL/GenBank/DDBJ whole genome shotgun (WGS) entry which is preliminary data.</text>
</comment>